<evidence type="ECO:0000313" key="1">
    <source>
        <dbReference type="EMBL" id="AEA44249.1"/>
    </source>
</evidence>
<dbReference type="STRING" id="755732.Fluta_2263"/>
<dbReference type="EMBL" id="CP002542">
    <property type="protein sequence ID" value="AEA44249.1"/>
    <property type="molecule type" value="Genomic_DNA"/>
</dbReference>
<dbReference type="RefSeq" id="WP_013687019.1">
    <property type="nucleotide sequence ID" value="NC_015321.1"/>
</dbReference>
<protein>
    <submittedName>
        <fullName evidence="1">Uncharacterized protein</fullName>
    </submittedName>
</protein>
<proteinExistence type="predicted"/>
<dbReference type="Pfam" id="PF19788">
    <property type="entry name" value="DUF6272"/>
    <property type="match status" value="1"/>
</dbReference>
<dbReference type="OrthoDB" id="1117715at2"/>
<reference evidence="2" key="2">
    <citation type="submission" date="2011-02" db="EMBL/GenBank/DDBJ databases">
        <title>The complete genome of Fluviicola taffensis DSM 16823.</title>
        <authorList>
            <consortium name="US DOE Joint Genome Institute (JGI-PGF)"/>
            <person name="Lucas S."/>
            <person name="Copeland A."/>
            <person name="Lapidus A."/>
            <person name="Bruce D."/>
            <person name="Goodwin L."/>
            <person name="Pitluck S."/>
            <person name="Kyrpides N."/>
            <person name="Mavromatis K."/>
            <person name="Ivanova N."/>
            <person name="Mikhailova N."/>
            <person name="Pagani I."/>
            <person name="Chertkov O."/>
            <person name="Detter J.C."/>
            <person name="Han C."/>
            <person name="Tapia R."/>
            <person name="Land M."/>
            <person name="Hauser L."/>
            <person name="Markowitz V."/>
            <person name="Cheng J.-F."/>
            <person name="Hugenholtz P."/>
            <person name="Woyke T."/>
            <person name="Wu D."/>
            <person name="Tindall B."/>
            <person name="Pomrenke H.G."/>
            <person name="Brambilla E."/>
            <person name="Klenk H.-P."/>
            <person name="Eisen J.A."/>
        </authorList>
    </citation>
    <scope>NUCLEOTIDE SEQUENCE [LARGE SCALE GENOMIC DNA]</scope>
    <source>
        <strain evidence="2">DSM 16823 / RW262 / RW262</strain>
    </source>
</reference>
<accession>F2IAU4</accession>
<dbReference type="NCBIfam" id="NF038262">
    <property type="entry name" value="SiaB_fam_kinase"/>
    <property type="match status" value="1"/>
</dbReference>
<dbReference type="InterPro" id="IPR046239">
    <property type="entry name" value="DUF6272"/>
</dbReference>
<dbReference type="eggNOG" id="ENOG503106Q">
    <property type="taxonomic scope" value="Bacteria"/>
</dbReference>
<dbReference type="AlphaFoldDB" id="F2IAU4"/>
<dbReference type="KEGG" id="fte:Fluta_2263"/>
<dbReference type="Proteomes" id="UP000007463">
    <property type="component" value="Chromosome"/>
</dbReference>
<keyword evidence="2" id="KW-1185">Reference proteome</keyword>
<evidence type="ECO:0000313" key="2">
    <source>
        <dbReference type="Proteomes" id="UP000007463"/>
    </source>
</evidence>
<sequence length="185" mass="21438">MIKNDIYELYQTMERENILLSFKGVVTSDLLSSVLSIMESKMDYMDESPKLKKKVFNVLVECLQNLYHHIDSNEDRERNMLRIEAKSALFMIAKKDDHFVIRTGNYIDVESATELQRRIDVINGMDKEELKKYYQDVLSNGTLSEKGTAGLGMIDIARKSGNKLDYQFLPITDENSFFCLNIKID</sequence>
<gene>
    <name evidence="1" type="ordered locus">Fluta_2263</name>
</gene>
<organism evidence="1 2">
    <name type="scientific">Fluviicola taffensis (strain DSM 16823 / NCIMB 13979 / RW262)</name>
    <dbReference type="NCBI Taxonomy" id="755732"/>
    <lineage>
        <taxon>Bacteria</taxon>
        <taxon>Pseudomonadati</taxon>
        <taxon>Bacteroidota</taxon>
        <taxon>Flavobacteriia</taxon>
        <taxon>Flavobacteriales</taxon>
        <taxon>Crocinitomicaceae</taxon>
        <taxon>Fluviicola</taxon>
    </lineage>
</organism>
<dbReference type="HOGENOM" id="CLU_117549_1_0_10"/>
<reference evidence="1 2" key="1">
    <citation type="journal article" date="2011" name="Stand. Genomic Sci.">
        <title>Complete genome sequence of the gliding freshwater bacterium Fluviicola taffensis type strain (RW262).</title>
        <authorList>
            <person name="Woyke T."/>
            <person name="Chertkov O."/>
            <person name="Lapidus A."/>
            <person name="Nolan M."/>
            <person name="Lucas S."/>
            <person name="Del Rio T.G."/>
            <person name="Tice H."/>
            <person name="Cheng J.F."/>
            <person name="Tapia R."/>
            <person name="Han C."/>
            <person name="Goodwin L."/>
            <person name="Pitluck S."/>
            <person name="Liolios K."/>
            <person name="Pagani I."/>
            <person name="Ivanova N."/>
            <person name="Huntemann M."/>
            <person name="Mavromatis K."/>
            <person name="Mikhailova N."/>
            <person name="Pati A."/>
            <person name="Chen A."/>
            <person name="Palaniappan K."/>
            <person name="Land M."/>
            <person name="Hauser L."/>
            <person name="Brambilla E.M."/>
            <person name="Rohde M."/>
            <person name="Mwirichia R."/>
            <person name="Sikorski J."/>
            <person name="Tindall B.J."/>
            <person name="Goker M."/>
            <person name="Bristow J."/>
            <person name="Eisen J.A."/>
            <person name="Markowitz V."/>
            <person name="Hugenholtz P."/>
            <person name="Klenk H.P."/>
            <person name="Kyrpides N.C."/>
        </authorList>
    </citation>
    <scope>NUCLEOTIDE SEQUENCE [LARGE SCALE GENOMIC DNA]</scope>
    <source>
        <strain evidence="2">DSM 16823 / RW262 / RW262</strain>
    </source>
</reference>
<name>F2IAU4_FLUTR</name>